<proteinExistence type="predicted"/>
<evidence type="ECO:0000313" key="3">
    <source>
        <dbReference type="Proteomes" id="UP000475862"/>
    </source>
</evidence>
<keyword evidence="3" id="KW-1185">Reference proteome</keyword>
<name>A0A6G0SWM9_APHGL</name>
<gene>
    <name evidence="2" type="ORF">AGLY_016762</name>
</gene>
<sequence length="233" mass="26975">MFAALHIRGIVNQHFSRQGNKGNLYCAVSHNIKNQFSHSMSGLSSFCNTIGGVAKSINRMDRNIFTYYSFFEKEYYEEFSYTLLICFSNIGFFYKNSHNLDCAHCPQHRVKSGASYGIDYCCMVTDLFSFILLFICFISQRKNYIGYHLIVLSYQDRCHDTIIERTSNLLKIRDAEDVPKALYFALFLFFFYRGQVGTGLLYIRSVSEGELNLNAMIAKLMENRVLNFQLLAI</sequence>
<dbReference type="Proteomes" id="UP000475862">
    <property type="component" value="Unassembled WGS sequence"/>
</dbReference>
<keyword evidence="1" id="KW-0472">Membrane</keyword>
<organism evidence="2 3">
    <name type="scientific">Aphis glycines</name>
    <name type="common">Soybean aphid</name>
    <dbReference type="NCBI Taxonomy" id="307491"/>
    <lineage>
        <taxon>Eukaryota</taxon>
        <taxon>Metazoa</taxon>
        <taxon>Ecdysozoa</taxon>
        <taxon>Arthropoda</taxon>
        <taxon>Hexapoda</taxon>
        <taxon>Insecta</taxon>
        <taxon>Pterygota</taxon>
        <taxon>Neoptera</taxon>
        <taxon>Paraneoptera</taxon>
        <taxon>Hemiptera</taxon>
        <taxon>Sternorrhyncha</taxon>
        <taxon>Aphidomorpha</taxon>
        <taxon>Aphidoidea</taxon>
        <taxon>Aphididae</taxon>
        <taxon>Aphidini</taxon>
        <taxon>Aphis</taxon>
        <taxon>Aphis</taxon>
    </lineage>
</organism>
<reference evidence="2 3" key="1">
    <citation type="submission" date="2019-08" db="EMBL/GenBank/DDBJ databases">
        <title>The genome of the soybean aphid Biotype 1, its phylome, world population structure and adaptation to the North American continent.</title>
        <authorList>
            <person name="Giordano R."/>
            <person name="Donthu R.K."/>
            <person name="Hernandez A.G."/>
            <person name="Wright C.L."/>
            <person name="Zimin A.V."/>
        </authorList>
    </citation>
    <scope>NUCLEOTIDE SEQUENCE [LARGE SCALE GENOMIC DNA]</scope>
    <source>
        <tissue evidence="2">Whole aphids</tissue>
    </source>
</reference>
<dbReference type="EMBL" id="VYZN01000639">
    <property type="protein sequence ID" value="KAE9522800.1"/>
    <property type="molecule type" value="Genomic_DNA"/>
</dbReference>
<keyword evidence="1" id="KW-0812">Transmembrane</keyword>
<feature type="transmembrane region" description="Helical" evidence="1">
    <location>
        <begin position="117"/>
        <end position="138"/>
    </location>
</feature>
<evidence type="ECO:0000313" key="2">
    <source>
        <dbReference type="EMBL" id="KAE9522800.1"/>
    </source>
</evidence>
<keyword evidence="1" id="KW-1133">Transmembrane helix</keyword>
<accession>A0A6G0SWM9</accession>
<evidence type="ECO:0000256" key="1">
    <source>
        <dbReference type="SAM" id="Phobius"/>
    </source>
</evidence>
<feature type="transmembrane region" description="Helical" evidence="1">
    <location>
        <begin position="181"/>
        <end position="203"/>
    </location>
</feature>
<comment type="caution">
    <text evidence="2">The sequence shown here is derived from an EMBL/GenBank/DDBJ whole genome shotgun (WGS) entry which is preliminary data.</text>
</comment>
<dbReference type="AlphaFoldDB" id="A0A6G0SWM9"/>
<protein>
    <submittedName>
        <fullName evidence="2">Uncharacterized protein</fullName>
    </submittedName>
</protein>